<gene>
    <name evidence="6" type="ORF">Nepgr_018916</name>
</gene>
<evidence type="ECO:0000313" key="6">
    <source>
        <dbReference type="EMBL" id="GMH17075.1"/>
    </source>
</evidence>
<evidence type="ECO:0000259" key="5">
    <source>
        <dbReference type="PROSITE" id="PS51504"/>
    </source>
</evidence>
<accession>A0AAD3SSC6</accession>
<evidence type="ECO:0000256" key="2">
    <source>
        <dbReference type="ARBA" id="ARBA00023125"/>
    </source>
</evidence>
<sequence>MEPSAAQQPPVATEFHSAPAANPTPSLAPPPSHPTYAEMITAAISALKEKNGSSKKAIAKYIDQTYSSLPPSHMALLTHNLKRMKNSGHLLMVKKSYILSSTPRSGPLDPNNNPNSNPNDDPSSSPAFKRGPGRPPKAKSMALTIPLVPLYPEVQPQSQPNNNPDSMNSGLVNGSATPKRGPGRPPKPKVVGTELGVLTFAQGTPGPTKDTPRVRGRPKKYAAEAAAPKPPGNSRRGRPPMVARVGGVVGVLGGVGRKRRGRPPKNAAGLLPSRRSTGKPMGRPKKNALLLNKHAAGQVEELMRKLEFMQACIKSAVSVLKPRVSENAVDAVAALQRLEELASMTFVPIPEPPAPALALAPAPAPAPAMNATSASAGFPSQLLTFNN</sequence>
<feature type="region of interest" description="Disordered" evidence="4">
    <location>
        <begin position="1"/>
        <end position="34"/>
    </location>
</feature>
<keyword evidence="7" id="KW-1185">Reference proteome</keyword>
<keyword evidence="3" id="KW-0539">Nucleus</keyword>
<dbReference type="EMBL" id="BSYO01000017">
    <property type="protein sequence ID" value="GMH17075.1"/>
    <property type="molecule type" value="Genomic_DNA"/>
</dbReference>
<dbReference type="GO" id="GO:0003690">
    <property type="term" value="F:double-stranded DNA binding"/>
    <property type="evidence" value="ECO:0007669"/>
    <property type="project" value="TreeGrafter"/>
</dbReference>
<name>A0AAD3SSC6_NEPGR</name>
<dbReference type="PANTHER" id="PTHR11467:SF29">
    <property type="entry name" value="OS03G0711600 PROTEIN"/>
    <property type="match status" value="1"/>
</dbReference>
<reference evidence="6" key="1">
    <citation type="submission" date="2023-05" db="EMBL/GenBank/DDBJ databases">
        <title>Nepenthes gracilis genome sequencing.</title>
        <authorList>
            <person name="Fukushima K."/>
        </authorList>
    </citation>
    <scope>NUCLEOTIDE SEQUENCE</scope>
    <source>
        <strain evidence="6">SING2019-196</strain>
    </source>
</reference>
<protein>
    <recommendedName>
        <fullName evidence="5">H15 domain-containing protein</fullName>
    </recommendedName>
</protein>
<dbReference type="SUPFAM" id="SSF46785">
    <property type="entry name" value="Winged helix' DNA-binding domain"/>
    <property type="match status" value="1"/>
</dbReference>
<dbReference type="SMART" id="SM00526">
    <property type="entry name" value="H15"/>
    <property type="match status" value="1"/>
</dbReference>
<feature type="region of interest" description="Disordered" evidence="4">
    <location>
        <begin position="101"/>
        <end position="139"/>
    </location>
</feature>
<feature type="domain" description="H15" evidence="5">
    <location>
        <begin position="32"/>
        <end position="101"/>
    </location>
</feature>
<organism evidence="6 7">
    <name type="scientific">Nepenthes gracilis</name>
    <name type="common">Slender pitcher plant</name>
    <dbReference type="NCBI Taxonomy" id="150966"/>
    <lineage>
        <taxon>Eukaryota</taxon>
        <taxon>Viridiplantae</taxon>
        <taxon>Streptophyta</taxon>
        <taxon>Embryophyta</taxon>
        <taxon>Tracheophyta</taxon>
        <taxon>Spermatophyta</taxon>
        <taxon>Magnoliopsida</taxon>
        <taxon>eudicotyledons</taxon>
        <taxon>Gunneridae</taxon>
        <taxon>Pentapetalae</taxon>
        <taxon>Caryophyllales</taxon>
        <taxon>Nepenthaceae</taxon>
        <taxon>Nepenthes</taxon>
    </lineage>
</organism>
<dbReference type="GO" id="GO:0005730">
    <property type="term" value="C:nucleolus"/>
    <property type="evidence" value="ECO:0007669"/>
    <property type="project" value="TreeGrafter"/>
</dbReference>
<dbReference type="InterPro" id="IPR005818">
    <property type="entry name" value="Histone_H1/H5_H15"/>
</dbReference>
<evidence type="ECO:0000313" key="7">
    <source>
        <dbReference type="Proteomes" id="UP001279734"/>
    </source>
</evidence>
<dbReference type="InterPro" id="IPR017956">
    <property type="entry name" value="AT_hook_DNA-bd_motif"/>
</dbReference>
<evidence type="ECO:0000256" key="3">
    <source>
        <dbReference type="ARBA" id="ARBA00023242"/>
    </source>
</evidence>
<evidence type="ECO:0000256" key="4">
    <source>
        <dbReference type="SAM" id="MobiDB-lite"/>
    </source>
</evidence>
<comment type="subcellular location">
    <subcellularLocation>
        <location evidence="1">Nucleus</location>
    </subcellularLocation>
</comment>
<dbReference type="Pfam" id="PF00538">
    <property type="entry name" value="Linker_histone"/>
    <property type="match status" value="1"/>
</dbReference>
<dbReference type="PRINTS" id="PR00929">
    <property type="entry name" value="ATHOOK"/>
</dbReference>
<dbReference type="GO" id="GO:0006334">
    <property type="term" value="P:nucleosome assembly"/>
    <property type="evidence" value="ECO:0007669"/>
    <property type="project" value="InterPro"/>
</dbReference>
<dbReference type="GO" id="GO:0031492">
    <property type="term" value="F:nucleosomal DNA binding"/>
    <property type="evidence" value="ECO:0007669"/>
    <property type="project" value="TreeGrafter"/>
</dbReference>
<dbReference type="Proteomes" id="UP001279734">
    <property type="component" value="Unassembled WGS sequence"/>
</dbReference>
<dbReference type="CDD" id="cd00073">
    <property type="entry name" value="H15"/>
    <property type="match status" value="1"/>
</dbReference>
<feature type="region of interest" description="Disordered" evidence="4">
    <location>
        <begin position="253"/>
        <end position="285"/>
    </location>
</feature>
<proteinExistence type="predicted"/>
<evidence type="ECO:0000256" key="1">
    <source>
        <dbReference type="ARBA" id="ARBA00004123"/>
    </source>
</evidence>
<dbReference type="PROSITE" id="PS51504">
    <property type="entry name" value="H15"/>
    <property type="match status" value="1"/>
</dbReference>
<dbReference type="InterPro" id="IPR036388">
    <property type="entry name" value="WH-like_DNA-bd_sf"/>
</dbReference>
<dbReference type="GO" id="GO:0045910">
    <property type="term" value="P:negative regulation of DNA recombination"/>
    <property type="evidence" value="ECO:0007669"/>
    <property type="project" value="TreeGrafter"/>
</dbReference>
<dbReference type="AlphaFoldDB" id="A0AAD3SSC6"/>
<dbReference type="Gene3D" id="1.10.10.10">
    <property type="entry name" value="Winged helix-like DNA-binding domain superfamily/Winged helix DNA-binding domain"/>
    <property type="match status" value="1"/>
</dbReference>
<comment type="caution">
    <text evidence="6">The sequence shown here is derived from an EMBL/GenBank/DDBJ whole genome shotgun (WGS) entry which is preliminary data.</text>
</comment>
<dbReference type="GO" id="GO:0000786">
    <property type="term" value="C:nucleosome"/>
    <property type="evidence" value="ECO:0007669"/>
    <property type="project" value="InterPro"/>
</dbReference>
<dbReference type="SMART" id="SM00384">
    <property type="entry name" value="AT_hook"/>
    <property type="match status" value="5"/>
</dbReference>
<keyword evidence="2" id="KW-0238">DNA-binding</keyword>
<dbReference type="GO" id="GO:0030261">
    <property type="term" value="P:chromosome condensation"/>
    <property type="evidence" value="ECO:0007669"/>
    <property type="project" value="TreeGrafter"/>
</dbReference>
<feature type="compositionally biased region" description="Low complexity" evidence="4">
    <location>
        <begin position="109"/>
        <end position="126"/>
    </location>
</feature>
<dbReference type="InterPro" id="IPR036390">
    <property type="entry name" value="WH_DNA-bd_sf"/>
</dbReference>
<feature type="region of interest" description="Disordered" evidence="4">
    <location>
        <begin position="153"/>
        <end position="241"/>
    </location>
</feature>
<feature type="compositionally biased region" description="Polar residues" evidence="4">
    <location>
        <begin position="155"/>
        <end position="176"/>
    </location>
</feature>
<dbReference type="PANTHER" id="PTHR11467">
    <property type="entry name" value="HISTONE H1"/>
    <property type="match status" value="1"/>
</dbReference>
<dbReference type="FunFam" id="1.10.10.10:FF:000637">
    <property type="entry name" value="Histone H1.2"/>
    <property type="match status" value="1"/>
</dbReference>